<dbReference type="AlphaFoldDB" id="A0A419W0U2"/>
<sequence>MSYQEEFRDALSIESLKQDLLRTAYDNEGTIFNRLDPRVLLAWYAAFLVIPWLFYDLRILGGLLAFVSILAVVSRVSKYLIALLAFGVVTNVLLYAFVTVLMGGSFVRSATALLPYTTKLTIVSVTSIAVFSGMSPKNISRAFMSIGVPRQFTFAISYGYRMLPVLIEEYHATVTVYRLRSRAPESPGRFKCRYYVYLIRLSIKAFYPMIFDVAKRSRVTVEALETRGFSYSLESTKSRELQLGDLRVGWFDLLFMGGSAIIVASIIFPFV</sequence>
<accession>A0A419W0U2</accession>
<dbReference type="Pfam" id="PF02361">
    <property type="entry name" value="CbiQ"/>
    <property type="match status" value="1"/>
</dbReference>
<protein>
    <submittedName>
        <fullName evidence="6">Energy-coupling factor transport system permease protein</fullName>
    </submittedName>
</protein>
<feature type="transmembrane region" description="Helical" evidence="5">
    <location>
        <begin position="248"/>
        <end position="270"/>
    </location>
</feature>
<keyword evidence="3 5" id="KW-1133">Transmembrane helix</keyword>
<gene>
    <name evidence="6" type="ORF">ATJ93_3706</name>
</gene>
<evidence type="ECO:0000256" key="1">
    <source>
        <dbReference type="ARBA" id="ARBA00004141"/>
    </source>
</evidence>
<comment type="caution">
    <text evidence="6">The sequence shown here is derived from an EMBL/GenBank/DDBJ whole genome shotgun (WGS) entry which is preliminary data.</text>
</comment>
<dbReference type="EMBL" id="RAPO01000004">
    <property type="protein sequence ID" value="RKD88890.1"/>
    <property type="molecule type" value="Genomic_DNA"/>
</dbReference>
<reference evidence="6 7" key="1">
    <citation type="submission" date="2018-09" db="EMBL/GenBank/DDBJ databases">
        <title>Genomic Encyclopedia of Archaeal and Bacterial Type Strains, Phase II (KMG-II): from individual species to whole genera.</title>
        <authorList>
            <person name="Goeker M."/>
        </authorList>
    </citation>
    <scope>NUCLEOTIDE SEQUENCE [LARGE SCALE GENOMIC DNA]</scope>
    <source>
        <strain evidence="6 7">DSM 13151</strain>
    </source>
</reference>
<keyword evidence="7" id="KW-1185">Reference proteome</keyword>
<feature type="transmembrane region" description="Helical" evidence="5">
    <location>
        <begin position="41"/>
        <end position="73"/>
    </location>
</feature>
<dbReference type="GO" id="GO:0005886">
    <property type="term" value="C:plasma membrane"/>
    <property type="evidence" value="ECO:0007669"/>
    <property type="project" value="UniProtKB-ARBA"/>
</dbReference>
<proteinExistence type="predicted"/>
<evidence type="ECO:0000256" key="3">
    <source>
        <dbReference type="ARBA" id="ARBA00022989"/>
    </source>
</evidence>
<evidence type="ECO:0000313" key="6">
    <source>
        <dbReference type="EMBL" id="RKD88890.1"/>
    </source>
</evidence>
<evidence type="ECO:0000256" key="5">
    <source>
        <dbReference type="SAM" id="Phobius"/>
    </source>
</evidence>
<evidence type="ECO:0000256" key="4">
    <source>
        <dbReference type="ARBA" id="ARBA00023136"/>
    </source>
</evidence>
<name>A0A419W0U2_9EURY</name>
<comment type="subcellular location">
    <subcellularLocation>
        <location evidence="1">Membrane</location>
        <topology evidence="1">Multi-pass membrane protein</topology>
    </subcellularLocation>
</comment>
<organism evidence="6 7">
    <name type="scientific">Halopiger aswanensis</name>
    <dbReference type="NCBI Taxonomy" id="148449"/>
    <lineage>
        <taxon>Archaea</taxon>
        <taxon>Methanobacteriati</taxon>
        <taxon>Methanobacteriota</taxon>
        <taxon>Stenosarchaea group</taxon>
        <taxon>Halobacteria</taxon>
        <taxon>Halobacteriales</taxon>
        <taxon>Natrialbaceae</taxon>
        <taxon>Halopiger</taxon>
    </lineage>
</organism>
<keyword evidence="4 5" id="KW-0472">Membrane</keyword>
<evidence type="ECO:0000313" key="7">
    <source>
        <dbReference type="Proteomes" id="UP000283805"/>
    </source>
</evidence>
<evidence type="ECO:0000256" key="2">
    <source>
        <dbReference type="ARBA" id="ARBA00022692"/>
    </source>
</evidence>
<feature type="transmembrane region" description="Helical" evidence="5">
    <location>
        <begin position="80"/>
        <end position="107"/>
    </location>
</feature>
<dbReference type="Proteomes" id="UP000283805">
    <property type="component" value="Unassembled WGS sequence"/>
</dbReference>
<dbReference type="CDD" id="cd16914">
    <property type="entry name" value="EcfT"/>
    <property type="match status" value="1"/>
</dbReference>
<feature type="transmembrane region" description="Helical" evidence="5">
    <location>
        <begin position="113"/>
        <end position="134"/>
    </location>
</feature>
<dbReference type="RefSeq" id="WP_120246078.1">
    <property type="nucleotide sequence ID" value="NZ_RAPO01000004.1"/>
</dbReference>
<dbReference type="InterPro" id="IPR003339">
    <property type="entry name" value="ABC/ECF_trnsptr_transmembrane"/>
</dbReference>
<dbReference type="OrthoDB" id="31170at2157"/>
<keyword evidence="2 5" id="KW-0812">Transmembrane</keyword>